<evidence type="ECO:0000313" key="7">
    <source>
        <dbReference type="EMBL" id="KAG6538792.1"/>
    </source>
</evidence>
<proteinExistence type="inferred from homology"/>
<evidence type="ECO:0000256" key="2">
    <source>
        <dbReference type="ARBA" id="ARBA00006581"/>
    </source>
</evidence>
<dbReference type="SUPFAM" id="SSF51283">
    <property type="entry name" value="dUTPase-like"/>
    <property type="match status" value="1"/>
</dbReference>
<keyword evidence="8" id="KW-1185">Reference proteome</keyword>
<evidence type="ECO:0000256" key="1">
    <source>
        <dbReference type="ARBA" id="ARBA00005142"/>
    </source>
</evidence>
<gene>
    <name evidence="7" type="ORF">ZIOFF_003921</name>
</gene>
<accession>A0A8J5HZ89</accession>
<evidence type="ECO:0000256" key="4">
    <source>
        <dbReference type="ARBA" id="ARBA00022801"/>
    </source>
</evidence>
<dbReference type="NCBIfam" id="TIGR00576">
    <property type="entry name" value="dut"/>
    <property type="match status" value="1"/>
</dbReference>
<feature type="domain" description="dUTPase-like" evidence="6">
    <location>
        <begin position="73"/>
        <end position="197"/>
    </location>
</feature>
<reference evidence="7 8" key="1">
    <citation type="submission" date="2020-08" db="EMBL/GenBank/DDBJ databases">
        <title>Plant Genome Project.</title>
        <authorList>
            <person name="Zhang R.-G."/>
        </authorList>
    </citation>
    <scope>NUCLEOTIDE SEQUENCE [LARGE SCALE GENOMIC DNA]</scope>
    <source>
        <tissue evidence="7">Rhizome</tissue>
    </source>
</reference>
<dbReference type="GO" id="GO:0006226">
    <property type="term" value="P:dUMP biosynthetic process"/>
    <property type="evidence" value="ECO:0007669"/>
    <property type="project" value="UniProtKB-UniPathway"/>
</dbReference>
<dbReference type="InterPro" id="IPR036157">
    <property type="entry name" value="dUTPase-like_sf"/>
</dbReference>
<dbReference type="GO" id="GO:0000287">
    <property type="term" value="F:magnesium ion binding"/>
    <property type="evidence" value="ECO:0007669"/>
    <property type="project" value="InterPro"/>
</dbReference>
<dbReference type="AlphaFoldDB" id="A0A8J5HZ89"/>
<dbReference type="CDD" id="cd07557">
    <property type="entry name" value="trimeric_dUTPase"/>
    <property type="match status" value="1"/>
</dbReference>
<dbReference type="UniPathway" id="UPA00610">
    <property type="reaction ID" value="UER00666"/>
</dbReference>
<comment type="similarity">
    <text evidence="2">Belongs to the dUTPase family.</text>
</comment>
<dbReference type="PANTHER" id="PTHR11241:SF0">
    <property type="entry name" value="DEOXYURIDINE 5'-TRIPHOSPHATE NUCLEOTIDOHYDROLASE"/>
    <property type="match status" value="1"/>
</dbReference>
<comment type="caution">
    <text evidence="7">The sequence shown here is derived from an EMBL/GenBank/DDBJ whole genome shotgun (WGS) entry which is preliminary data.</text>
</comment>
<keyword evidence="4" id="KW-0378">Hydrolase</keyword>
<evidence type="ECO:0000313" key="8">
    <source>
        <dbReference type="Proteomes" id="UP000734854"/>
    </source>
</evidence>
<evidence type="ECO:0000256" key="5">
    <source>
        <dbReference type="ARBA" id="ARBA00023080"/>
    </source>
</evidence>
<dbReference type="EMBL" id="JACMSC010000001">
    <property type="protein sequence ID" value="KAG6538792.1"/>
    <property type="molecule type" value="Genomic_DNA"/>
</dbReference>
<comment type="pathway">
    <text evidence="1">Pyrimidine metabolism; dUMP biosynthesis; dUMP from dCTP (dUTP route): step 2/2.</text>
</comment>
<protein>
    <recommendedName>
        <fullName evidence="3">dUTP diphosphatase</fullName>
        <ecNumber evidence="3">3.6.1.23</ecNumber>
    </recommendedName>
</protein>
<dbReference type="Gene3D" id="2.70.40.10">
    <property type="match status" value="1"/>
</dbReference>
<dbReference type="InterPro" id="IPR033704">
    <property type="entry name" value="dUTPase_trimeric"/>
</dbReference>
<name>A0A8J5HZ89_ZINOF</name>
<evidence type="ECO:0000259" key="6">
    <source>
        <dbReference type="Pfam" id="PF00692"/>
    </source>
</evidence>
<dbReference type="GO" id="GO:0004170">
    <property type="term" value="F:dUTP diphosphatase activity"/>
    <property type="evidence" value="ECO:0007669"/>
    <property type="project" value="UniProtKB-EC"/>
</dbReference>
<sequence>MQPTEVNTQNLLDGCVSIHFDSYQATITANPPHYNQRDEEIPSDEEEVEHQVIAVLLQNPEVLQVKRISNTTILPQRKTEGSVGYDLAINREQFVPKKDRSLLTTGICIQIPKGTYARVAPRSSATLRGLIIMGGVIDEDHRGEVKIIAYNITNKHVYLQKHECIAQIILEKITTPDVVEIACLEPTERGMQGFGSTTNLAYPTEAPLPHVCTRGESHPECPGCAYCHDGKETAEPYGCIDDREYIEYMPLCHQKNTEPAPKEKQTFDAILEEYQHFHQEYDWLQRRAMTFEDDPMEIAISETRLTLRRSRDYQQELQQQIDALSPSSSTNHFCMTITTNHTPDGNVGILQELHQMFVFPLELVLYSFDDIRACILYTHGHQCSLVREPHRTYKALLFLYHRDSMHTPGIQDDFRLLCIRGAGEL</sequence>
<dbReference type="InterPro" id="IPR008181">
    <property type="entry name" value="dUTPase"/>
</dbReference>
<organism evidence="7 8">
    <name type="scientific">Zingiber officinale</name>
    <name type="common">Ginger</name>
    <name type="synonym">Amomum zingiber</name>
    <dbReference type="NCBI Taxonomy" id="94328"/>
    <lineage>
        <taxon>Eukaryota</taxon>
        <taxon>Viridiplantae</taxon>
        <taxon>Streptophyta</taxon>
        <taxon>Embryophyta</taxon>
        <taxon>Tracheophyta</taxon>
        <taxon>Spermatophyta</taxon>
        <taxon>Magnoliopsida</taxon>
        <taxon>Liliopsida</taxon>
        <taxon>Zingiberales</taxon>
        <taxon>Zingiberaceae</taxon>
        <taxon>Zingiber</taxon>
    </lineage>
</organism>
<dbReference type="Pfam" id="PF00692">
    <property type="entry name" value="dUTPase"/>
    <property type="match status" value="1"/>
</dbReference>
<dbReference type="GO" id="GO:0046081">
    <property type="term" value="P:dUTP catabolic process"/>
    <property type="evidence" value="ECO:0007669"/>
    <property type="project" value="InterPro"/>
</dbReference>
<dbReference type="InterPro" id="IPR029054">
    <property type="entry name" value="dUTPase-like"/>
</dbReference>
<keyword evidence="5" id="KW-0546">Nucleotide metabolism</keyword>
<evidence type="ECO:0000256" key="3">
    <source>
        <dbReference type="ARBA" id="ARBA00012379"/>
    </source>
</evidence>
<dbReference type="PANTHER" id="PTHR11241">
    <property type="entry name" value="DEOXYURIDINE 5'-TRIPHOSPHATE NUCLEOTIDOHYDROLASE"/>
    <property type="match status" value="1"/>
</dbReference>
<dbReference type="Proteomes" id="UP000734854">
    <property type="component" value="Unassembled WGS sequence"/>
</dbReference>
<dbReference type="EC" id="3.6.1.23" evidence="3"/>